<keyword evidence="1" id="KW-0547">Nucleotide-binding</keyword>
<protein>
    <submittedName>
        <fullName evidence="3">Uncharacterized protein</fullName>
    </submittedName>
</protein>
<gene>
    <name evidence="3" type="ORF">GSTUAT00001382001</name>
</gene>
<feature type="non-terminal residue" evidence="3">
    <location>
        <position position="1"/>
    </location>
</feature>
<evidence type="ECO:0000256" key="2">
    <source>
        <dbReference type="ARBA" id="ARBA00023134"/>
    </source>
</evidence>
<feature type="non-terminal residue" evidence="3">
    <location>
        <position position="93"/>
    </location>
</feature>
<dbReference type="InterPro" id="IPR023179">
    <property type="entry name" value="GTP-bd_ortho_bundle_sf"/>
</dbReference>
<dbReference type="GO" id="GO:0005730">
    <property type="term" value="C:nucleolus"/>
    <property type="evidence" value="ECO:0007669"/>
    <property type="project" value="TreeGrafter"/>
</dbReference>
<evidence type="ECO:0000256" key="1">
    <source>
        <dbReference type="ARBA" id="ARBA00022741"/>
    </source>
</evidence>
<dbReference type="EMBL" id="LN890958">
    <property type="protein sequence ID" value="CUS14505.1"/>
    <property type="molecule type" value="Genomic_DNA"/>
</dbReference>
<evidence type="ECO:0000313" key="4">
    <source>
        <dbReference type="Proteomes" id="UP001412239"/>
    </source>
</evidence>
<dbReference type="Proteomes" id="UP001412239">
    <property type="component" value="Unassembled WGS sequence"/>
</dbReference>
<organism evidence="3 4">
    <name type="scientific">Tuber aestivum</name>
    <name type="common">summer truffle</name>
    <dbReference type="NCBI Taxonomy" id="59557"/>
    <lineage>
        <taxon>Eukaryota</taxon>
        <taxon>Fungi</taxon>
        <taxon>Dikarya</taxon>
        <taxon>Ascomycota</taxon>
        <taxon>Pezizomycotina</taxon>
        <taxon>Pezizomycetes</taxon>
        <taxon>Pezizales</taxon>
        <taxon>Tuberaceae</taxon>
        <taxon>Tuber</taxon>
    </lineage>
</organism>
<sequence>VNTTATDLTIDFLMEVPRKCGQLGKGGIPDIEGAAKVVIMDWRDGRSQGWIDPHNYQGVKPATAAIMIDDRKEIVKESTEEFKLDGLWGEDWN</sequence>
<dbReference type="InterPro" id="IPR050755">
    <property type="entry name" value="TRAFAC_YlqF/YawG_RiboMat"/>
</dbReference>
<dbReference type="GO" id="GO:0005525">
    <property type="term" value="F:GTP binding"/>
    <property type="evidence" value="ECO:0007669"/>
    <property type="project" value="UniProtKB-KW"/>
</dbReference>
<dbReference type="AlphaFoldDB" id="A0A292Q6C4"/>
<dbReference type="PANTHER" id="PTHR11089:SF30">
    <property type="entry name" value="GUANINE NUCLEOTIDE-BINDING PROTEIN-LIKE 3 HOMOLOG"/>
    <property type="match status" value="1"/>
</dbReference>
<keyword evidence="2" id="KW-0342">GTP-binding</keyword>
<keyword evidence="4" id="KW-1185">Reference proteome</keyword>
<evidence type="ECO:0000313" key="3">
    <source>
        <dbReference type="EMBL" id="CUS14505.1"/>
    </source>
</evidence>
<dbReference type="Gene3D" id="1.10.1580.10">
    <property type="match status" value="1"/>
</dbReference>
<dbReference type="PANTHER" id="PTHR11089">
    <property type="entry name" value="GTP-BINDING PROTEIN-RELATED"/>
    <property type="match status" value="1"/>
</dbReference>
<reference evidence="3" key="1">
    <citation type="submission" date="2015-10" db="EMBL/GenBank/DDBJ databases">
        <authorList>
            <person name="Regsiter A."/>
            <person name="william w."/>
        </authorList>
    </citation>
    <scope>NUCLEOTIDE SEQUENCE</scope>
    <source>
        <strain evidence="3">Montdore</strain>
    </source>
</reference>
<accession>A0A292Q6C4</accession>
<name>A0A292Q6C4_9PEZI</name>
<proteinExistence type="predicted"/>